<dbReference type="InterPro" id="IPR050445">
    <property type="entry name" value="Bact_polysacc_biosynth/exp"/>
</dbReference>
<dbReference type="STRING" id="445710.ATSB10_23670"/>
<comment type="catalytic activity">
    <reaction evidence="13">
        <text>L-tyrosyl-[protein] + ATP = O-phospho-L-tyrosyl-[protein] + ADP + H(+)</text>
        <dbReference type="Rhea" id="RHEA:10596"/>
        <dbReference type="Rhea" id="RHEA-COMP:10136"/>
        <dbReference type="Rhea" id="RHEA-COMP:20101"/>
        <dbReference type="ChEBI" id="CHEBI:15378"/>
        <dbReference type="ChEBI" id="CHEBI:30616"/>
        <dbReference type="ChEBI" id="CHEBI:46858"/>
        <dbReference type="ChEBI" id="CHEBI:61978"/>
        <dbReference type="ChEBI" id="CHEBI:456216"/>
    </reaction>
</comment>
<dbReference type="EC" id="4.1.1.65" evidence="18"/>
<evidence type="ECO:0000256" key="4">
    <source>
        <dbReference type="ARBA" id="ARBA00022519"/>
    </source>
</evidence>
<gene>
    <name evidence="18" type="ORF">ATSB10_23670</name>
</gene>
<protein>
    <submittedName>
        <fullName evidence="18">Tyrosine protein kinase</fullName>
        <ecNumber evidence="18">4.1.1.65</ecNumber>
    </submittedName>
</protein>
<dbReference type="InterPro" id="IPR003856">
    <property type="entry name" value="LPS_length_determ_N"/>
</dbReference>
<evidence type="ECO:0000256" key="13">
    <source>
        <dbReference type="ARBA" id="ARBA00053015"/>
    </source>
</evidence>
<dbReference type="Pfam" id="PF23607">
    <property type="entry name" value="WZC_N"/>
    <property type="match status" value="1"/>
</dbReference>
<evidence type="ECO:0000256" key="7">
    <source>
        <dbReference type="ARBA" id="ARBA00022741"/>
    </source>
</evidence>
<keyword evidence="10 14" id="KW-1133">Transmembrane helix</keyword>
<evidence type="ECO:0000256" key="9">
    <source>
        <dbReference type="ARBA" id="ARBA00022840"/>
    </source>
</evidence>
<evidence type="ECO:0000256" key="2">
    <source>
        <dbReference type="ARBA" id="ARBA00008883"/>
    </source>
</evidence>
<dbReference type="KEGG" id="dtx:ATSB10_23670"/>
<dbReference type="Pfam" id="PF13614">
    <property type="entry name" value="AAA_31"/>
    <property type="match status" value="1"/>
</dbReference>
<feature type="transmembrane region" description="Helical" evidence="14">
    <location>
        <begin position="29"/>
        <end position="48"/>
    </location>
</feature>
<feature type="domain" description="AAA" evidence="16">
    <location>
        <begin position="554"/>
        <end position="667"/>
    </location>
</feature>
<evidence type="ECO:0000256" key="5">
    <source>
        <dbReference type="ARBA" id="ARBA00022679"/>
    </source>
</evidence>
<evidence type="ECO:0000256" key="8">
    <source>
        <dbReference type="ARBA" id="ARBA00022777"/>
    </source>
</evidence>
<keyword evidence="8 18" id="KW-0418">Kinase</keyword>
<dbReference type="OrthoDB" id="9775724at2"/>
<comment type="subcellular location">
    <subcellularLocation>
        <location evidence="1">Cell inner membrane</location>
        <topology evidence="1">Multi-pass membrane protein</topology>
    </subcellularLocation>
</comment>
<evidence type="ECO:0000256" key="12">
    <source>
        <dbReference type="ARBA" id="ARBA00023137"/>
    </source>
</evidence>
<evidence type="ECO:0000256" key="6">
    <source>
        <dbReference type="ARBA" id="ARBA00022692"/>
    </source>
</evidence>
<evidence type="ECO:0000256" key="11">
    <source>
        <dbReference type="ARBA" id="ARBA00023136"/>
    </source>
</evidence>
<evidence type="ECO:0000256" key="14">
    <source>
        <dbReference type="SAM" id="Phobius"/>
    </source>
</evidence>
<dbReference type="FunFam" id="3.40.50.300:FF:000527">
    <property type="entry name" value="Tyrosine-protein kinase etk"/>
    <property type="match status" value="1"/>
</dbReference>
<evidence type="ECO:0000256" key="3">
    <source>
        <dbReference type="ARBA" id="ARBA00022475"/>
    </source>
</evidence>
<evidence type="ECO:0000256" key="10">
    <source>
        <dbReference type="ARBA" id="ARBA00022989"/>
    </source>
</evidence>
<keyword evidence="19" id="KW-1185">Reference proteome</keyword>
<keyword evidence="9" id="KW-0067">ATP-binding</keyword>
<dbReference type="InterPro" id="IPR025669">
    <property type="entry name" value="AAA_dom"/>
</dbReference>
<dbReference type="SUPFAM" id="SSF52540">
    <property type="entry name" value="P-loop containing nucleoside triphosphate hydrolases"/>
    <property type="match status" value="1"/>
</dbReference>
<keyword evidence="3" id="KW-1003">Cell membrane</keyword>
<evidence type="ECO:0000259" key="15">
    <source>
        <dbReference type="Pfam" id="PF02706"/>
    </source>
</evidence>
<dbReference type="Pfam" id="PF02706">
    <property type="entry name" value="Wzz"/>
    <property type="match status" value="1"/>
</dbReference>
<proteinExistence type="inferred from homology"/>
<dbReference type="NCBIfam" id="TIGR01007">
    <property type="entry name" value="eps_fam"/>
    <property type="match status" value="1"/>
</dbReference>
<keyword evidence="6 14" id="KW-0812">Transmembrane</keyword>
<evidence type="ECO:0000256" key="1">
    <source>
        <dbReference type="ARBA" id="ARBA00004429"/>
    </source>
</evidence>
<dbReference type="Proteomes" id="UP000077255">
    <property type="component" value="Chromosome"/>
</dbReference>
<organism evidence="18 19">
    <name type="scientific">Dyella thiooxydans</name>
    <dbReference type="NCBI Taxonomy" id="445710"/>
    <lineage>
        <taxon>Bacteria</taxon>
        <taxon>Pseudomonadati</taxon>
        <taxon>Pseudomonadota</taxon>
        <taxon>Gammaproteobacteria</taxon>
        <taxon>Lysobacterales</taxon>
        <taxon>Rhodanobacteraceae</taxon>
        <taxon>Dyella</taxon>
    </lineage>
</organism>
<evidence type="ECO:0000259" key="17">
    <source>
        <dbReference type="Pfam" id="PF13807"/>
    </source>
</evidence>
<reference evidence="18 19" key="1">
    <citation type="submission" date="2016-02" db="EMBL/GenBank/DDBJ databases">
        <title>Complete genome sequencing and analysis of ATSB10, Dyella thiooxydans isolated from rhizosphere soil of sunflower (Helianthus annuus L.).</title>
        <authorList>
            <person name="Lee Y."/>
            <person name="Hwangbo K."/>
            <person name="Chung H."/>
            <person name="Yoo J."/>
            <person name="Kim K.Y."/>
            <person name="Sa T.M."/>
            <person name="Um Y."/>
            <person name="Madhaiyan M."/>
        </authorList>
    </citation>
    <scope>NUCLEOTIDE SEQUENCE [LARGE SCALE GENOMIC DNA]</scope>
    <source>
        <strain evidence="18 19">ATSB10</strain>
    </source>
</reference>
<dbReference type="RefSeq" id="WP_063672958.1">
    <property type="nucleotide sequence ID" value="NZ_CP014841.1"/>
</dbReference>
<evidence type="ECO:0000313" key="18">
    <source>
        <dbReference type="EMBL" id="AND69821.1"/>
    </source>
</evidence>
<dbReference type="CDD" id="cd05387">
    <property type="entry name" value="BY-kinase"/>
    <property type="match status" value="1"/>
</dbReference>
<dbReference type="Pfam" id="PF13807">
    <property type="entry name" value="GNVR"/>
    <property type="match status" value="1"/>
</dbReference>
<dbReference type="InterPro" id="IPR027417">
    <property type="entry name" value="P-loop_NTPase"/>
</dbReference>
<dbReference type="InterPro" id="IPR032807">
    <property type="entry name" value="GNVR"/>
</dbReference>
<keyword evidence="18" id="KW-0456">Lyase</keyword>
<dbReference type="PANTHER" id="PTHR32309">
    <property type="entry name" value="TYROSINE-PROTEIN KINASE"/>
    <property type="match status" value="1"/>
</dbReference>
<evidence type="ECO:0000259" key="16">
    <source>
        <dbReference type="Pfam" id="PF13614"/>
    </source>
</evidence>
<evidence type="ECO:0000313" key="19">
    <source>
        <dbReference type="Proteomes" id="UP000077255"/>
    </source>
</evidence>
<dbReference type="GO" id="GO:0042802">
    <property type="term" value="F:identical protein binding"/>
    <property type="evidence" value="ECO:0007669"/>
    <property type="project" value="UniProtKB-ARBA"/>
</dbReference>
<dbReference type="GO" id="GO:0005886">
    <property type="term" value="C:plasma membrane"/>
    <property type="evidence" value="ECO:0007669"/>
    <property type="project" value="UniProtKB-SubCell"/>
</dbReference>
<comment type="similarity">
    <text evidence="2">Belongs to the etk/wzc family.</text>
</comment>
<keyword evidence="11 14" id="KW-0472">Membrane</keyword>
<dbReference type="GO" id="GO:0005524">
    <property type="term" value="F:ATP binding"/>
    <property type="evidence" value="ECO:0007669"/>
    <property type="project" value="UniProtKB-KW"/>
</dbReference>
<keyword evidence="7" id="KW-0547">Nucleotide-binding</keyword>
<dbReference type="AlphaFoldDB" id="A0A160N1T4"/>
<keyword evidence="4" id="KW-0997">Cell inner membrane</keyword>
<dbReference type="PATRIC" id="fig|445710.3.peg.2361"/>
<dbReference type="GO" id="GO:0004609">
    <property type="term" value="F:phosphatidylserine decarboxylase activity"/>
    <property type="evidence" value="ECO:0007669"/>
    <property type="project" value="UniProtKB-EC"/>
</dbReference>
<sequence>MSTRQSFSAGRDDDIDLRAIVGTLLDHKWLIAGVTAFFFVASVTYVVLATPIYEASAVVQVEQKIPSLPGLEDLSQTLGASTSQAVTEIALLTSRTVVGQAVDNLGLDVDITVDRMPLVGGFVARRFVPAAPGDVAPSRFGLARYGWGGSRLDIFRLDVPAALIEQPLHLVAGEGGAYTLQDDNGNELLKGRVGRTASANGIVMEVKTLAAHPGTRFTVIRHSHLDTIARLQDHLVAVEQGKDSGIIELTYRSDDPLLATRLLDQISALYVRQNVDRSSAEAANSLAFVRAQLPKVRMELEQATVAMNTFQTQAHSVDITLQTKGLLDQIVASETSLSQLRMQMSDMQHHFTPEHPAYKALAQQIAQLEGQRNVLEKRVGVLPDTQQQLLRLARDVQVSNQTYTSLLNQAQQLDIARAGTVGNVRVIDDAATNTAKPVWPRRLPVVVASTTLAALLAVGLVFLRQLVSRGTEDPAMIERLGLPVYASVPCTELARMPQPHNRRRRLNPAQELLALRYPGDLATEALRSLRTSLHFARIEARNNLLMISSAGPSAGKTFVASNLAVLVAQSGQRVLLIDADMRKGSLHGMVGGRAEAGLSELISGQLDPPHAIRNVEGVPSLFFIARGKIPPNPSELLMHPRFAMLLEKLRARFDLIIIDTPPILAVTDAAVIGQHAGTSLMVVRFGVDQARAIALAKQRFEQNGVSIKGAVFNAVEKRSAGYYSYAYYTYAEPPTPTAAAV</sequence>
<keyword evidence="5" id="KW-0808">Transferase</keyword>
<dbReference type="EMBL" id="CP014841">
    <property type="protein sequence ID" value="AND69821.1"/>
    <property type="molecule type" value="Genomic_DNA"/>
</dbReference>
<accession>A0A160N1T4</accession>
<dbReference type="Gene3D" id="3.40.50.300">
    <property type="entry name" value="P-loop containing nucleotide triphosphate hydrolases"/>
    <property type="match status" value="1"/>
</dbReference>
<dbReference type="GO" id="GO:0004713">
    <property type="term" value="F:protein tyrosine kinase activity"/>
    <property type="evidence" value="ECO:0007669"/>
    <property type="project" value="UniProtKB-KW"/>
</dbReference>
<feature type="domain" description="Tyrosine-protein kinase G-rich" evidence="17">
    <location>
        <begin position="384"/>
        <end position="465"/>
    </location>
</feature>
<name>A0A160N1T4_9GAMM</name>
<dbReference type="InterPro" id="IPR005702">
    <property type="entry name" value="Wzc-like_C"/>
</dbReference>
<keyword evidence="12" id="KW-0829">Tyrosine-protein kinase</keyword>
<feature type="domain" description="Polysaccharide chain length determinant N-terminal" evidence="15">
    <location>
        <begin position="13"/>
        <end position="105"/>
    </location>
</feature>
<dbReference type="PANTHER" id="PTHR32309:SF32">
    <property type="entry name" value="TYROSINE-PROTEIN KINASE ETK-RELATED"/>
    <property type="match status" value="1"/>
</dbReference>